<accession>A0A9Q0N266</accession>
<sequence length="121" mass="13719">MLLLVSFTTTRMAVCIAIIAKDNSPQYIAALDFEKELELQYRVHSALDVVDEKCAPGLKPSQDSRDLYLGLLYSTESHKIYGYITNTKIKFIIVIDSNSLLRENEVRSANLNHMSPEPEIK</sequence>
<feature type="signal peptide" evidence="4">
    <location>
        <begin position="1"/>
        <end position="15"/>
    </location>
</feature>
<evidence type="ECO:0000256" key="3">
    <source>
        <dbReference type="ARBA" id="ARBA00022892"/>
    </source>
</evidence>
<comment type="similarity">
    <text evidence="2">Belongs to the TRAPP small subunits family. Sedlin subfamily.</text>
</comment>
<dbReference type="InterPro" id="IPR011012">
    <property type="entry name" value="Longin-like_dom_sf"/>
</dbReference>
<dbReference type="GO" id="GO:0048471">
    <property type="term" value="C:perinuclear region of cytoplasm"/>
    <property type="evidence" value="ECO:0007669"/>
    <property type="project" value="UniProtKB-SubCell"/>
</dbReference>
<keyword evidence="3" id="KW-0931">ER-Golgi transport</keyword>
<dbReference type="OrthoDB" id="10258445at2759"/>
<evidence type="ECO:0000256" key="4">
    <source>
        <dbReference type="SAM" id="SignalP"/>
    </source>
</evidence>
<dbReference type="SUPFAM" id="SSF64356">
    <property type="entry name" value="SNARE-like"/>
    <property type="match status" value="1"/>
</dbReference>
<dbReference type="Pfam" id="PF04628">
    <property type="entry name" value="Sedlin_N"/>
    <property type="match status" value="1"/>
</dbReference>
<dbReference type="InterPro" id="IPR006722">
    <property type="entry name" value="Sedlin"/>
</dbReference>
<dbReference type="PANTHER" id="PTHR12403">
    <property type="entry name" value="TRAFFICKING PROTEIN PARTICLE COMPLEX SUBUNIT 2"/>
    <property type="match status" value="1"/>
</dbReference>
<evidence type="ECO:0000256" key="2">
    <source>
        <dbReference type="ARBA" id="ARBA00006626"/>
    </source>
</evidence>
<keyword evidence="3" id="KW-0813">Transport</keyword>
<comment type="caution">
    <text evidence="5">The sequence shown here is derived from an EMBL/GenBank/DDBJ whole genome shotgun (WGS) entry which is preliminary data.</text>
</comment>
<dbReference type="EMBL" id="WJQU01000002">
    <property type="protein sequence ID" value="KAJ6642260.1"/>
    <property type="molecule type" value="Genomic_DNA"/>
</dbReference>
<reference evidence="5" key="1">
    <citation type="submission" date="2022-07" db="EMBL/GenBank/DDBJ databases">
        <authorList>
            <person name="Trinca V."/>
            <person name="Uliana J.V.C."/>
            <person name="Torres T.T."/>
            <person name="Ward R.J."/>
            <person name="Monesi N."/>
        </authorList>
    </citation>
    <scope>NUCLEOTIDE SEQUENCE</scope>
    <source>
        <strain evidence="5">HSMRA1968</strain>
        <tissue evidence="5">Whole embryos</tissue>
    </source>
</reference>
<gene>
    <name evidence="5" type="primary">TRAPPC2L</name>
    <name evidence="5" type="ORF">Bhyg_07207</name>
</gene>
<proteinExistence type="inferred from homology"/>
<organism evidence="5 6">
    <name type="scientific">Pseudolycoriella hygida</name>
    <dbReference type="NCBI Taxonomy" id="35572"/>
    <lineage>
        <taxon>Eukaryota</taxon>
        <taxon>Metazoa</taxon>
        <taxon>Ecdysozoa</taxon>
        <taxon>Arthropoda</taxon>
        <taxon>Hexapoda</taxon>
        <taxon>Insecta</taxon>
        <taxon>Pterygota</taxon>
        <taxon>Neoptera</taxon>
        <taxon>Endopterygota</taxon>
        <taxon>Diptera</taxon>
        <taxon>Nematocera</taxon>
        <taxon>Sciaroidea</taxon>
        <taxon>Sciaridae</taxon>
        <taxon>Pseudolycoriella</taxon>
    </lineage>
</organism>
<dbReference type="Proteomes" id="UP001151699">
    <property type="component" value="Chromosome B"/>
</dbReference>
<dbReference type="AlphaFoldDB" id="A0A9Q0N266"/>
<name>A0A9Q0N266_9DIPT</name>
<keyword evidence="6" id="KW-1185">Reference proteome</keyword>
<dbReference type="Gene3D" id="3.30.450.70">
    <property type="match status" value="1"/>
</dbReference>
<dbReference type="GO" id="GO:0006888">
    <property type="term" value="P:endoplasmic reticulum to Golgi vesicle-mediated transport"/>
    <property type="evidence" value="ECO:0007669"/>
    <property type="project" value="InterPro"/>
</dbReference>
<evidence type="ECO:0000256" key="1">
    <source>
        <dbReference type="ARBA" id="ARBA00004556"/>
    </source>
</evidence>
<evidence type="ECO:0000313" key="5">
    <source>
        <dbReference type="EMBL" id="KAJ6642260.1"/>
    </source>
</evidence>
<evidence type="ECO:0000313" key="6">
    <source>
        <dbReference type="Proteomes" id="UP001151699"/>
    </source>
</evidence>
<keyword evidence="4" id="KW-0732">Signal</keyword>
<feature type="chain" id="PRO_5040115530" evidence="4">
    <location>
        <begin position="16"/>
        <end position="121"/>
    </location>
</feature>
<protein>
    <submittedName>
        <fullName evidence="5">Trafficking protein particle complex subunit 2-like protein</fullName>
    </submittedName>
</protein>
<comment type="subcellular location">
    <subcellularLocation>
        <location evidence="1">Cytoplasm</location>
        <location evidence="1">Perinuclear region</location>
    </subcellularLocation>
</comment>